<dbReference type="Gene3D" id="2.60.40.1360">
    <property type="match status" value="1"/>
</dbReference>
<dbReference type="Pfam" id="PF17677">
    <property type="entry name" value="Glyco_hydro38C2"/>
    <property type="match status" value="1"/>
</dbReference>
<dbReference type="GeneID" id="109580773"/>
<dbReference type="Proteomes" id="UP000007879">
    <property type="component" value="Unassembled WGS sequence"/>
</dbReference>
<reference evidence="2" key="2">
    <citation type="submission" date="2024-06" db="UniProtKB">
        <authorList>
            <consortium name="EnsemblMetazoa"/>
        </authorList>
    </citation>
    <scope>IDENTIFICATION</scope>
</reference>
<dbReference type="PANTHER" id="PTHR11607">
    <property type="entry name" value="ALPHA-MANNOSIDASE"/>
    <property type="match status" value="1"/>
</dbReference>
<organism evidence="2 3">
    <name type="scientific">Amphimedon queenslandica</name>
    <name type="common">Sponge</name>
    <dbReference type="NCBI Taxonomy" id="400682"/>
    <lineage>
        <taxon>Eukaryota</taxon>
        <taxon>Metazoa</taxon>
        <taxon>Porifera</taxon>
        <taxon>Demospongiae</taxon>
        <taxon>Heteroscleromorpha</taxon>
        <taxon>Haplosclerida</taxon>
        <taxon>Niphatidae</taxon>
        <taxon>Amphimedon</taxon>
    </lineage>
</organism>
<evidence type="ECO:0000313" key="3">
    <source>
        <dbReference type="Proteomes" id="UP000007879"/>
    </source>
</evidence>
<reference evidence="3" key="1">
    <citation type="journal article" date="2010" name="Nature">
        <title>The Amphimedon queenslandica genome and the evolution of animal complexity.</title>
        <authorList>
            <person name="Srivastava M."/>
            <person name="Simakov O."/>
            <person name="Chapman J."/>
            <person name="Fahey B."/>
            <person name="Gauthier M.E."/>
            <person name="Mitros T."/>
            <person name="Richards G.S."/>
            <person name="Conaco C."/>
            <person name="Dacre M."/>
            <person name="Hellsten U."/>
            <person name="Larroux C."/>
            <person name="Putnam N.H."/>
            <person name="Stanke M."/>
            <person name="Adamska M."/>
            <person name="Darling A."/>
            <person name="Degnan S.M."/>
            <person name="Oakley T.H."/>
            <person name="Plachetzki D.C."/>
            <person name="Zhai Y."/>
            <person name="Adamski M."/>
            <person name="Calcino A."/>
            <person name="Cummins S.F."/>
            <person name="Goodstein D.M."/>
            <person name="Harris C."/>
            <person name="Jackson D.J."/>
            <person name="Leys S.P."/>
            <person name="Shu S."/>
            <person name="Woodcroft B.J."/>
            <person name="Vervoort M."/>
            <person name="Kosik K.S."/>
            <person name="Manning G."/>
            <person name="Degnan B.M."/>
            <person name="Rokhsar D.S."/>
        </authorList>
    </citation>
    <scope>NUCLEOTIDE SEQUENCE [LARGE SCALE GENOMIC DNA]</scope>
</reference>
<dbReference type="PANTHER" id="PTHR11607:SF3">
    <property type="entry name" value="LYSOSOMAL ALPHA-MANNOSIDASE"/>
    <property type="match status" value="1"/>
</dbReference>
<dbReference type="InterPro" id="IPR050843">
    <property type="entry name" value="Glycosyl_Hydrlase_38"/>
</dbReference>
<dbReference type="KEGG" id="aqu:109580773"/>
<dbReference type="AlphaFoldDB" id="A0AAN0IZB0"/>
<name>A0AAN0IZB0_AMPQE</name>
<evidence type="ECO:0000259" key="1">
    <source>
        <dbReference type="Pfam" id="PF17677"/>
    </source>
</evidence>
<dbReference type="GO" id="GO:0030246">
    <property type="term" value="F:carbohydrate binding"/>
    <property type="evidence" value="ECO:0007669"/>
    <property type="project" value="InterPro"/>
</dbReference>
<protein>
    <recommendedName>
        <fullName evidence="1">Glycosyl hydrolases family 38 C-terminal domain-containing protein</fullName>
    </recommendedName>
</protein>
<dbReference type="InterPro" id="IPR041147">
    <property type="entry name" value="GH38_C"/>
</dbReference>
<dbReference type="GO" id="GO:0005764">
    <property type="term" value="C:lysosome"/>
    <property type="evidence" value="ECO:0007669"/>
    <property type="project" value="TreeGrafter"/>
</dbReference>
<accession>A0AAN0IZB0</accession>
<dbReference type="SUPFAM" id="SSF74650">
    <property type="entry name" value="Galactose mutarotase-like"/>
    <property type="match status" value="1"/>
</dbReference>
<proteinExistence type="predicted"/>
<feature type="domain" description="Glycosyl hydrolases family 38 C-terminal" evidence="1">
    <location>
        <begin position="88"/>
        <end position="191"/>
    </location>
</feature>
<dbReference type="RefSeq" id="XP_019849867.1">
    <property type="nucleotide sequence ID" value="XM_019994308.1"/>
</dbReference>
<dbReference type="Gene3D" id="2.70.98.30">
    <property type="entry name" value="Golgi alpha-mannosidase II, domain 4"/>
    <property type="match status" value="1"/>
</dbReference>
<dbReference type="InterPro" id="IPR011013">
    <property type="entry name" value="Gal_mutarotase_sf_dom"/>
</dbReference>
<dbReference type="GO" id="GO:0005975">
    <property type="term" value="P:carbohydrate metabolic process"/>
    <property type="evidence" value="ECO:0007669"/>
    <property type="project" value="InterPro"/>
</dbReference>
<keyword evidence="3" id="KW-1185">Reference proteome</keyword>
<sequence length="200" mass="22380">MVHRRLLHDDKRGVGEPLNETGVSGDGLIIRGKHLLMLDTVDSSAYAQRMMAEELMMIPELSFTSNDGLQLSDYNLKYSGLSAPLPDNVHLLTLEHLDQSTILLRLDHQFESTDPEKWSNNVDVKLKDLFVGFTIKDVTELALGGNVALSDIKKLQWQTTDKETVPGPFNFPPVTGPDFIVSLSPMIIRTFNVTVDFNQL</sequence>
<dbReference type="EnsemblMetazoa" id="XM_019994308.1">
    <property type="protein sequence ID" value="XP_019849867.1"/>
    <property type="gene ID" value="LOC109580773"/>
</dbReference>
<evidence type="ECO:0000313" key="2">
    <source>
        <dbReference type="EnsemblMetazoa" id="XP_019849867.1"/>
    </source>
</evidence>
<dbReference type="GO" id="GO:0004559">
    <property type="term" value="F:alpha-mannosidase activity"/>
    <property type="evidence" value="ECO:0007669"/>
    <property type="project" value="TreeGrafter"/>
</dbReference>